<feature type="transmembrane region" description="Helical" evidence="6">
    <location>
        <begin position="352"/>
        <end position="371"/>
    </location>
</feature>
<evidence type="ECO:0000313" key="7">
    <source>
        <dbReference type="EMBL" id="ARJ24835.1"/>
    </source>
</evidence>
<proteinExistence type="predicted"/>
<accession>A0A1W6AGF1</accession>
<dbReference type="PANTHER" id="PTHR30250">
    <property type="entry name" value="PST FAMILY PREDICTED COLANIC ACID TRANSPORTER"/>
    <property type="match status" value="1"/>
</dbReference>
<feature type="transmembrane region" description="Helical" evidence="6">
    <location>
        <begin position="211"/>
        <end position="235"/>
    </location>
</feature>
<dbReference type="AlphaFoldDB" id="A0A1W6AGF1"/>
<dbReference type="RefSeq" id="WP_085312837.1">
    <property type="nucleotide sequence ID" value="NZ_CP020743.1"/>
</dbReference>
<evidence type="ECO:0000256" key="2">
    <source>
        <dbReference type="ARBA" id="ARBA00022475"/>
    </source>
</evidence>
<feature type="transmembrane region" description="Helical" evidence="6">
    <location>
        <begin position="142"/>
        <end position="160"/>
    </location>
</feature>
<feature type="transmembrane region" description="Helical" evidence="6">
    <location>
        <begin position="377"/>
        <end position="398"/>
    </location>
</feature>
<dbReference type="InterPro" id="IPR002797">
    <property type="entry name" value="Polysacc_synth"/>
</dbReference>
<feature type="transmembrane region" description="Helical" evidence="6">
    <location>
        <begin position="166"/>
        <end position="186"/>
    </location>
</feature>
<feature type="transmembrane region" description="Helical" evidence="6">
    <location>
        <begin position="286"/>
        <end position="303"/>
    </location>
</feature>
<feature type="transmembrane region" description="Helical" evidence="6">
    <location>
        <begin position="410"/>
        <end position="427"/>
    </location>
</feature>
<protein>
    <submittedName>
        <fullName evidence="7">Uncharacterized protein</fullName>
    </submittedName>
</protein>
<evidence type="ECO:0000256" key="6">
    <source>
        <dbReference type="SAM" id="Phobius"/>
    </source>
</evidence>
<comment type="subcellular location">
    <subcellularLocation>
        <location evidence="1">Cell membrane</location>
        <topology evidence="1">Multi-pass membrane protein</topology>
    </subcellularLocation>
</comment>
<keyword evidence="4 6" id="KW-1133">Transmembrane helix</keyword>
<evidence type="ECO:0000256" key="3">
    <source>
        <dbReference type="ARBA" id="ARBA00022692"/>
    </source>
</evidence>
<feature type="transmembrane region" description="Helical" evidence="6">
    <location>
        <begin position="241"/>
        <end position="265"/>
    </location>
</feature>
<feature type="transmembrane region" description="Helical" evidence="6">
    <location>
        <begin position="433"/>
        <end position="453"/>
    </location>
</feature>
<evidence type="ECO:0000313" key="8">
    <source>
        <dbReference type="Proteomes" id="UP000192932"/>
    </source>
</evidence>
<evidence type="ECO:0000256" key="5">
    <source>
        <dbReference type="ARBA" id="ARBA00023136"/>
    </source>
</evidence>
<evidence type="ECO:0000256" key="1">
    <source>
        <dbReference type="ARBA" id="ARBA00004651"/>
    </source>
</evidence>
<keyword evidence="2" id="KW-1003">Cell membrane</keyword>
<dbReference type="PANTHER" id="PTHR30250:SF11">
    <property type="entry name" value="O-ANTIGEN TRANSPORTER-RELATED"/>
    <property type="match status" value="1"/>
</dbReference>
<dbReference type="GO" id="GO:0005886">
    <property type="term" value="C:plasma membrane"/>
    <property type="evidence" value="ECO:0007669"/>
    <property type="project" value="UniProtKB-SubCell"/>
</dbReference>
<feature type="transmembrane region" description="Helical" evidence="6">
    <location>
        <begin position="79"/>
        <end position="100"/>
    </location>
</feature>
<organism evidence="7 8">
    <name type="scientific">Bacillus mycoides</name>
    <dbReference type="NCBI Taxonomy" id="1405"/>
    <lineage>
        <taxon>Bacteria</taxon>
        <taxon>Bacillati</taxon>
        <taxon>Bacillota</taxon>
        <taxon>Bacilli</taxon>
        <taxon>Bacillales</taxon>
        <taxon>Bacillaceae</taxon>
        <taxon>Bacillus</taxon>
        <taxon>Bacillus cereus group</taxon>
    </lineage>
</organism>
<dbReference type="Proteomes" id="UP000192932">
    <property type="component" value="Chromosome"/>
</dbReference>
<feature type="transmembrane region" description="Helical" evidence="6">
    <location>
        <begin position="37"/>
        <end position="58"/>
    </location>
</feature>
<keyword evidence="3 6" id="KW-0812">Transmembrane</keyword>
<dbReference type="EMBL" id="CP020743">
    <property type="protein sequence ID" value="ARJ24835.1"/>
    <property type="molecule type" value="Genomic_DNA"/>
</dbReference>
<feature type="transmembrane region" description="Helical" evidence="6">
    <location>
        <begin position="309"/>
        <end position="331"/>
    </location>
</feature>
<dbReference type="Pfam" id="PF01943">
    <property type="entry name" value="Polysacc_synt"/>
    <property type="match status" value="1"/>
</dbReference>
<sequence>MIKDSLYMMVTMFVRIMANTLLFVVLARTWGVEGFGQFMFCFTIGAILVVIVDYGFGLKLVKDISKNPNEISKYVNEAFYSKVILTVFLLVLSYLSLYTFEWHEGSFGIFFLLLISHIFWSFGTFLCLPLRSLSYFNIEAKINLYGNIVHILIVMIPVYMNADKTMVAFAFICSRLFNFVYAYRVYMKYVGKIAIKHIKIKKIILNLKQNFPYAIHLAIGTLYFQVDTIVVQYYIGNTGLGLYQAGIKILTAGLIFSDALTNVYITRLSKVESNEKLIILGTQMNTYMLLVGGILSIGVINFADLIINIMYGESFISTIPLLYGFAITLFLRYFASTHGAVLTISNKQGLRALGVTLSLLINVFCNVLLIPKFGLNGALLSGMITVLFLNMLYFVAVYRLIRSVFLDMKNILLLILYVILLILSFAYLIQYTIFIRIVIWIIAGIPLIIFLLIKMREVKRR</sequence>
<gene>
    <name evidence="7" type="ORF">B7492_28265</name>
</gene>
<keyword evidence="5 6" id="KW-0472">Membrane</keyword>
<reference evidence="7 8" key="1">
    <citation type="submission" date="2017-04" db="EMBL/GenBank/DDBJ databases">
        <title>The Characteristic of a Fine Plant Growth-Promoting Rhizobacteria Bacillus mycoides Gnyt1 and its Whole Genome Sequencing Analysis.</title>
        <authorList>
            <person name="Li J.H."/>
            <person name="Yao T."/>
        </authorList>
    </citation>
    <scope>NUCLEOTIDE SEQUENCE [LARGE SCALE GENOMIC DNA]</scope>
    <source>
        <strain evidence="7 8">Gnyt1</strain>
    </source>
</reference>
<evidence type="ECO:0000256" key="4">
    <source>
        <dbReference type="ARBA" id="ARBA00022989"/>
    </source>
</evidence>
<name>A0A1W6AGF1_BACMY</name>
<feature type="transmembrane region" description="Helical" evidence="6">
    <location>
        <begin position="12"/>
        <end position="31"/>
    </location>
</feature>
<dbReference type="InterPro" id="IPR050833">
    <property type="entry name" value="Poly_Biosynth_Transport"/>
</dbReference>
<feature type="transmembrane region" description="Helical" evidence="6">
    <location>
        <begin position="106"/>
        <end position="130"/>
    </location>
</feature>